<dbReference type="GO" id="GO:0000140">
    <property type="term" value="F:acylglycerone-phosphate reductase (NADP+) activity"/>
    <property type="evidence" value="ECO:0007669"/>
    <property type="project" value="TreeGrafter"/>
</dbReference>
<dbReference type="PROSITE" id="PS00061">
    <property type="entry name" value="ADH_SHORT"/>
    <property type="match status" value="1"/>
</dbReference>
<dbReference type="PRINTS" id="PR00081">
    <property type="entry name" value="GDHRDH"/>
</dbReference>
<evidence type="ECO:0000256" key="2">
    <source>
        <dbReference type="ARBA" id="ARBA00022857"/>
    </source>
</evidence>
<dbReference type="GO" id="GO:0005811">
    <property type="term" value="C:lipid droplet"/>
    <property type="evidence" value="ECO:0007669"/>
    <property type="project" value="TreeGrafter"/>
</dbReference>
<dbReference type="Gene3D" id="3.40.50.720">
    <property type="entry name" value="NAD(P)-binding Rossmann-like Domain"/>
    <property type="match status" value="1"/>
</dbReference>
<name>A0A507QZ22_MONPU</name>
<dbReference type="EMBL" id="VIFY01000049">
    <property type="protein sequence ID" value="TQB73164.1"/>
    <property type="molecule type" value="Genomic_DNA"/>
</dbReference>
<dbReference type="GO" id="GO:0019433">
    <property type="term" value="P:triglyceride catabolic process"/>
    <property type="evidence" value="ECO:0007669"/>
    <property type="project" value="TreeGrafter"/>
</dbReference>
<evidence type="ECO:0000256" key="3">
    <source>
        <dbReference type="ARBA" id="ARBA00023002"/>
    </source>
</evidence>
<dbReference type="PANTHER" id="PTHR44169">
    <property type="entry name" value="NADPH-DEPENDENT 1-ACYLDIHYDROXYACETONE PHOSPHATE REDUCTASE"/>
    <property type="match status" value="1"/>
</dbReference>
<dbReference type="GO" id="GO:0004806">
    <property type="term" value="F:triacylglycerol lipase activity"/>
    <property type="evidence" value="ECO:0007669"/>
    <property type="project" value="TreeGrafter"/>
</dbReference>
<comment type="caution">
    <text evidence="5">The sequence shown here is derived from an EMBL/GenBank/DDBJ whole genome shotgun (WGS) entry which is preliminary data.</text>
</comment>
<dbReference type="PANTHER" id="PTHR44169:SF6">
    <property type="entry name" value="NADPH-DEPENDENT 1-ACYLDIHYDROXYACETONE PHOSPHATE REDUCTASE"/>
    <property type="match status" value="1"/>
</dbReference>
<keyword evidence="6" id="KW-1185">Reference proteome</keyword>
<dbReference type="FunFam" id="3.40.50.720:FF:000261">
    <property type="entry name" value="NADPH-dependent 1-acyldihydroxyacetone phosphate reductase"/>
    <property type="match status" value="1"/>
</dbReference>
<sequence length="291" mass="32353">MASEKQTVLITGCSPGGIGHALALEFNTQGKCYHVIATARRLSVIEPLRDLGMSILPVDVNSTESVNDLKKQVTELTGGKLDYLVNNAGRNYTVPALDVDIDEVQQTFETNVVGVIRMCQAFAPLLIEAKGCIVQIGSIAGLIPYVFGSVYNASKAALHHYSSTLRVELAPFGVRVVTIITGGVKSNIARVDRTLNPNSIYMPIEEEYIRRVKHSQEVGMDTKKYAASVVQQVTRPGILARLFRNRNWVWEGAKSWLVWFGLTFMPKNFFDYIMTRMFHLWKLRGGKAKAT</sequence>
<dbReference type="GO" id="GO:0006654">
    <property type="term" value="P:phosphatidic acid biosynthetic process"/>
    <property type="evidence" value="ECO:0007669"/>
    <property type="project" value="TreeGrafter"/>
</dbReference>
<evidence type="ECO:0000256" key="1">
    <source>
        <dbReference type="ARBA" id="ARBA00006484"/>
    </source>
</evidence>
<dbReference type="GO" id="GO:0005783">
    <property type="term" value="C:endoplasmic reticulum"/>
    <property type="evidence" value="ECO:0007669"/>
    <property type="project" value="TreeGrafter"/>
</dbReference>
<evidence type="ECO:0000313" key="6">
    <source>
        <dbReference type="Proteomes" id="UP000319663"/>
    </source>
</evidence>
<comment type="similarity">
    <text evidence="1 4">Belongs to the short-chain dehydrogenases/reductases (SDR) family.</text>
</comment>
<dbReference type="InterPro" id="IPR002347">
    <property type="entry name" value="SDR_fam"/>
</dbReference>
<dbReference type="PRINTS" id="PR00080">
    <property type="entry name" value="SDRFAMILY"/>
</dbReference>
<evidence type="ECO:0008006" key="7">
    <source>
        <dbReference type="Google" id="ProtNLM"/>
    </source>
</evidence>
<dbReference type="Proteomes" id="UP000319663">
    <property type="component" value="Unassembled WGS sequence"/>
</dbReference>
<organism evidence="5 6">
    <name type="scientific">Monascus purpureus</name>
    <name type="common">Red mold</name>
    <name type="synonym">Monascus anka</name>
    <dbReference type="NCBI Taxonomy" id="5098"/>
    <lineage>
        <taxon>Eukaryota</taxon>
        <taxon>Fungi</taxon>
        <taxon>Dikarya</taxon>
        <taxon>Ascomycota</taxon>
        <taxon>Pezizomycotina</taxon>
        <taxon>Eurotiomycetes</taxon>
        <taxon>Eurotiomycetidae</taxon>
        <taxon>Eurotiales</taxon>
        <taxon>Aspergillaceae</taxon>
        <taxon>Monascus</taxon>
    </lineage>
</organism>
<dbReference type="InterPro" id="IPR020904">
    <property type="entry name" value="Sc_DH/Rdtase_CS"/>
</dbReference>
<accession>A0A507QZ22</accession>
<dbReference type="SUPFAM" id="SSF51735">
    <property type="entry name" value="NAD(P)-binding Rossmann-fold domains"/>
    <property type="match status" value="1"/>
</dbReference>
<dbReference type="CDD" id="cd05374">
    <property type="entry name" value="17beta-HSD-like_SDR_c"/>
    <property type="match status" value="1"/>
</dbReference>
<protein>
    <recommendedName>
        <fullName evidence="7">NADPH-dependent 1-acyldihydroxyacetone phosphate reductase</fullName>
    </recommendedName>
</protein>
<dbReference type="Pfam" id="PF00106">
    <property type="entry name" value="adh_short"/>
    <property type="match status" value="1"/>
</dbReference>
<evidence type="ECO:0000256" key="4">
    <source>
        <dbReference type="RuleBase" id="RU000363"/>
    </source>
</evidence>
<gene>
    <name evidence="5" type="ORF">MPDQ_006081</name>
</gene>
<evidence type="ECO:0000313" key="5">
    <source>
        <dbReference type="EMBL" id="TQB73164.1"/>
    </source>
</evidence>
<keyword evidence="2" id="KW-0521">NADP</keyword>
<dbReference type="STRING" id="5098.A0A507QZ22"/>
<keyword evidence="3" id="KW-0560">Oxidoreductase</keyword>
<proteinExistence type="inferred from homology"/>
<dbReference type="InterPro" id="IPR036291">
    <property type="entry name" value="NAD(P)-bd_dom_sf"/>
</dbReference>
<dbReference type="AlphaFoldDB" id="A0A507QZ22"/>
<reference evidence="5 6" key="1">
    <citation type="submission" date="2019-06" db="EMBL/GenBank/DDBJ databases">
        <title>Wine fermentation using esterase from Monascus purpureus.</title>
        <authorList>
            <person name="Geng C."/>
            <person name="Zhang Y."/>
        </authorList>
    </citation>
    <scope>NUCLEOTIDE SEQUENCE [LARGE SCALE GENOMIC DNA]</scope>
    <source>
        <strain evidence="5">HQ1</strain>
    </source>
</reference>